<dbReference type="EMBL" id="CP159872">
    <property type="protein sequence ID" value="XCM83131.1"/>
    <property type="molecule type" value="Genomic_DNA"/>
</dbReference>
<sequence>MSGEGFHADPRSINGNAHLLVEIAGLLRQGRPDQDTGTLTRVPHTHPEVAAEAGRFAAFAGDQYGDLVVLLTALSTALRTTAGHYTEVDRRTEEDFWAFLEQSSLRPARAAGR</sequence>
<organism evidence="1">
    <name type="scientific">Kitasatospora camelliae</name>
    <dbReference type="NCBI Taxonomy" id="3156397"/>
    <lineage>
        <taxon>Bacteria</taxon>
        <taxon>Bacillati</taxon>
        <taxon>Actinomycetota</taxon>
        <taxon>Actinomycetes</taxon>
        <taxon>Kitasatosporales</taxon>
        <taxon>Streptomycetaceae</taxon>
        <taxon>Kitasatospora</taxon>
    </lineage>
</organism>
<gene>
    <name evidence="1" type="ORF">ABWK59_31515</name>
</gene>
<name>A0AAU8K516_9ACTN</name>
<dbReference type="AlphaFoldDB" id="A0AAU8K516"/>
<proteinExistence type="predicted"/>
<accession>A0AAU8K516</accession>
<evidence type="ECO:0000313" key="1">
    <source>
        <dbReference type="EMBL" id="XCM83131.1"/>
    </source>
</evidence>
<protein>
    <submittedName>
        <fullName evidence="1">Uncharacterized protein</fullName>
    </submittedName>
</protein>
<reference evidence="1" key="1">
    <citation type="submission" date="2024-06" db="EMBL/GenBank/DDBJ databases">
        <title>The genome sequences of Kitasatospora sp. strain HUAS MG31.</title>
        <authorList>
            <person name="Mo P."/>
        </authorList>
    </citation>
    <scope>NUCLEOTIDE SEQUENCE</scope>
    <source>
        <strain evidence="1">HUAS MG31</strain>
    </source>
</reference>
<dbReference type="RefSeq" id="WP_354644066.1">
    <property type="nucleotide sequence ID" value="NZ_CP159872.1"/>
</dbReference>
<dbReference type="KEGG" id="kcm:ABWK59_31515"/>